<dbReference type="OrthoDB" id="7316074at2"/>
<feature type="domain" description="Acyl-CoA dehydrogenase/oxidase N-terminal" evidence="2">
    <location>
        <begin position="19"/>
        <end position="114"/>
    </location>
</feature>
<dbReference type="SUPFAM" id="SSF47203">
    <property type="entry name" value="Acyl-CoA dehydrogenase C-terminal domain-like"/>
    <property type="match status" value="1"/>
</dbReference>
<dbReference type="InterPro" id="IPR013107">
    <property type="entry name" value="Acyl-CoA_DH_C"/>
</dbReference>
<dbReference type="GO" id="GO:0050660">
    <property type="term" value="F:flavin adenine dinucleotide binding"/>
    <property type="evidence" value="ECO:0007669"/>
    <property type="project" value="InterPro"/>
</dbReference>
<evidence type="ECO:0000313" key="5">
    <source>
        <dbReference type="Proteomes" id="UP000321523"/>
    </source>
</evidence>
<dbReference type="Proteomes" id="UP000321523">
    <property type="component" value="Unassembled WGS sequence"/>
</dbReference>
<dbReference type="Pfam" id="PF08028">
    <property type="entry name" value="Acyl-CoA_dh_2"/>
    <property type="match status" value="1"/>
</dbReference>
<dbReference type="PANTHER" id="PTHR43884:SF12">
    <property type="entry name" value="ISOVALERYL-COA DEHYDROGENASE, MITOCHONDRIAL-RELATED"/>
    <property type="match status" value="1"/>
</dbReference>
<dbReference type="PANTHER" id="PTHR43884">
    <property type="entry name" value="ACYL-COA DEHYDROGENASE"/>
    <property type="match status" value="1"/>
</dbReference>
<dbReference type="PIRSF" id="PIRSF016578">
    <property type="entry name" value="HsaA"/>
    <property type="match status" value="1"/>
</dbReference>
<dbReference type="GO" id="GO:0003995">
    <property type="term" value="F:acyl-CoA dehydrogenase activity"/>
    <property type="evidence" value="ECO:0007669"/>
    <property type="project" value="TreeGrafter"/>
</dbReference>
<dbReference type="Gene3D" id="1.10.540.10">
    <property type="entry name" value="Acyl-CoA dehydrogenase/oxidase, N-terminal domain"/>
    <property type="match status" value="1"/>
</dbReference>
<dbReference type="InterPro" id="IPR046373">
    <property type="entry name" value="Acyl-CoA_Oxase/DH_mid-dom_sf"/>
</dbReference>
<proteinExistence type="predicted"/>
<sequence length="382" mass="40373">MNIPNAAASGIRYTPTTARERVAEFAETITSPVPEDGFPTEAVAALTQSGLLSAPLPPDYGGCGLGLLPGTMRPLLDTLRAVGRVDLSVGRLYEGHCNALQLVAQFGTEAQFRQAALDTAAGHMFAVWNTQGARGIDLLDGDAGPVLDGEKTYCSGVGQISRPIVTVQSNREDGLRMCLLRADELPLKADASAWTPLGMAASVSGAVRLADVAVRPDDLIGAPGDYQRQPWFSGGAVRFAAVQLGGAEALLDETITHLRRTGRDGDPYQTARVGSMAVLVESGRAWLIRAAEAADLVFGLPDFDAEAATEAVHLANMTRTAIERICLDVMEHAVRSIGVAGLLRPHPLERRVRDLTTYLRQPAPDAALAAVGRHVLARGNAG</sequence>
<dbReference type="Pfam" id="PF02771">
    <property type="entry name" value="Acyl-CoA_dh_N"/>
    <property type="match status" value="1"/>
</dbReference>
<dbReference type="InterPro" id="IPR036250">
    <property type="entry name" value="AcylCo_DH-like_C"/>
</dbReference>
<evidence type="ECO:0008006" key="6">
    <source>
        <dbReference type="Google" id="ProtNLM"/>
    </source>
</evidence>
<dbReference type="EMBL" id="BJYZ01000028">
    <property type="protein sequence ID" value="GEO41517.1"/>
    <property type="molecule type" value="Genomic_DNA"/>
</dbReference>
<feature type="domain" description="Acyl-CoA dehydrogenase C-terminal" evidence="3">
    <location>
        <begin position="239"/>
        <end position="357"/>
    </location>
</feature>
<dbReference type="RefSeq" id="WP_052831826.1">
    <property type="nucleotide sequence ID" value="NZ_BJYZ01000028.1"/>
</dbReference>
<accession>A0A512DYF4</accession>
<dbReference type="SUPFAM" id="SSF56645">
    <property type="entry name" value="Acyl-CoA dehydrogenase NM domain-like"/>
    <property type="match status" value="1"/>
</dbReference>
<dbReference type="Gene3D" id="2.40.110.10">
    <property type="entry name" value="Butyryl-CoA Dehydrogenase, subunit A, domain 2"/>
    <property type="match status" value="1"/>
</dbReference>
<evidence type="ECO:0000313" key="4">
    <source>
        <dbReference type="EMBL" id="GEO41517.1"/>
    </source>
</evidence>
<keyword evidence="5" id="KW-1185">Reference proteome</keyword>
<dbReference type="InterPro" id="IPR009100">
    <property type="entry name" value="AcylCoA_DH/oxidase_NM_dom_sf"/>
</dbReference>
<name>A0A512DYF4_9PROT</name>
<evidence type="ECO:0000256" key="1">
    <source>
        <dbReference type="ARBA" id="ARBA00023002"/>
    </source>
</evidence>
<dbReference type="AlphaFoldDB" id="A0A512DYF4"/>
<dbReference type="InterPro" id="IPR037069">
    <property type="entry name" value="AcylCoA_DH/ox_N_sf"/>
</dbReference>
<dbReference type="InterPro" id="IPR013786">
    <property type="entry name" value="AcylCoA_DH/ox_N"/>
</dbReference>
<evidence type="ECO:0000259" key="2">
    <source>
        <dbReference type="Pfam" id="PF02771"/>
    </source>
</evidence>
<organism evidence="4 5">
    <name type="scientific">Skermanella aerolata</name>
    <dbReference type="NCBI Taxonomy" id="393310"/>
    <lineage>
        <taxon>Bacteria</taxon>
        <taxon>Pseudomonadati</taxon>
        <taxon>Pseudomonadota</taxon>
        <taxon>Alphaproteobacteria</taxon>
        <taxon>Rhodospirillales</taxon>
        <taxon>Azospirillaceae</taxon>
        <taxon>Skermanella</taxon>
    </lineage>
</organism>
<reference evidence="4 5" key="1">
    <citation type="submission" date="2019-07" db="EMBL/GenBank/DDBJ databases">
        <title>Whole genome shotgun sequence of Skermanella aerolata NBRC 106429.</title>
        <authorList>
            <person name="Hosoyama A."/>
            <person name="Uohara A."/>
            <person name="Ohji S."/>
            <person name="Ichikawa N."/>
        </authorList>
    </citation>
    <scope>NUCLEOTIDE SEQUENCE [LARGE SCALE GENOMIC DNA]</scope>
    <source>
        <strain evidence="4 5">NBRC 106429</strain>
    </source>
</reference>
<gene>
    <name evidence="4" type="ORF">SAE02_56650</name>
</gene>
<keyword evidence="1" id="KW-0560">Oxidoreductase</keyword>
<dbReference type="Gene3D" id="1.20.140.10">
    <property type="entry name" value="Butyryl-CoA Dehydrogenase, subunit A, domain 3"/>
    <property type="match status" value="1"/>
</dbReference>
<protein>
    <recommendedName>
        <fullName evidence="6">Acyl-CoA dehydrogenase</fullName>
    </recommendedName>
</protein>
<comment type="caution">
    <text evidence="4">The sequence shown here is derived from an EMBL/GenBank/DDBJ whole genome shotgun (WGS) entry which is preliminary data.</text>
</comment>
<evidence type="ECO:0000259" key="3">
    <source>
        <dbReference type="Pfam" id="PF08028"/>
    </source>
</evidence>